<evidence type="ECO:0000313" key="1">
    <source>
        <dbReference type="EMBL" id="MDS3861652.1"/>
    </source>
</evidence>
<comment type="caution">
    <text evidence="1">The sequence shown here is derived from an EMBL/GenBank/DDBJ whole genome shotgun (WGS) entry which is preliminary data.</text>
</comment>
<protein>
    <submittedName>
        <fullName evidence="1">Uncharacterized protein</fullName>
    </submittedName>
</protein>
<feature type="non-terminal residue" evidence="1">
    <location>
        <position position="1"/>
    </location>
</feature>
<keyword evidence="2" id="KW-1185">Reference proteome</keyword>
<name>A0AAE4FU65_9CYAN</name>
<dbReference type="AlphaFoldDB" id="A0AAE4FU65"/>
<sequence length="99" mass="11342">RFDTASEKVYQLSEEYAVVQKGLHISMNYEVCVESFGNKGLTGRVEICLVASTHPVKLNDFRIRNQSHFPFQPEEFVICQATQVLDLELPGYSLELDHH</sequence>
<gene>
    <name evidence="1" type="ORF">RIF25_12635</name>
</gene>
<dbReference type="Proteomes" id="UP001268256">
    <property type="component" value="Unassembled WGS sequence"/>
</dbReference>
<accession>A0AAE4FU65</accession>
<reference evidence="2" key="1">
    <citation type="submission" date="2023-07" db="EMBL/GenBank/DDBJ databases">
        <authorList>
            <person name="Luz R."/>
            <person name="Cordeiro R."/>
            <person name="Fonseca A."/>
            <person name="Goncalves V."/>
        </authorList>
    </citation>
    <scope>NUCLEOTIDE SEQUENCE [LARGE SCALE GENOMIC DNA]</scope>
    <source>
        <strain evidence="2">BACA0444</strain>
    </source>
</reference>
<organism evidence="1 2">
    <name type="scientific">Pseudocalidococcus azoricus BACA0444</name>
    <dbReference type="NCBI Taxonomy" id="2918990"/>
    <lineage>
        <taxon>Bacteria</taxon>
        <taxon>Bacillati</taxon>
        <taxon>Cyanobacteriota</taxon>
        <taxon>Cyanophyceae</taxon>
        <taxon>Acaryochloridales</taxon>
        <taxon>Thermosynechococcaceae</taxon>
        <taxon>Pseudocalidococcus</taxon>
        <taxon>Pseudocalidococcus azoricus</taxon>
    </lineage>
</organism>
<proteinExistence type="predicted"/>
<dbReference type="EMBL" id="JAVMIP010000014">
    <property type="protein sequence ID" value="MDS3861652.1"/>
    <property type="molecule type" value="Genomic_DNA"/>
</dbReference>
<evidence type="ECO:0000313" key="2">
    <source>
        <dbReference type="Proteomes" id="UP001268256"/>
    </source>
</evidence>